<evidence type="ECO:0000313" key="3">
    <source>
        <dbReference type="Proteomes" id="UP001519344"/>
    </source>
</evidence>
<accession>A0ABS4HQQ8</accession>
<name>A0ABS4HQQ8_9BACL</name>
<organism evidence="2 3">
    <name type="scientific">Paenibacillus aceris</name>
    <dbReference type="NCBI Taxonomy" id="869555"/>
    <lineage>
        <taxon>Bacteria</taxon>
        <taxon>Bacillati</taxon>
        <taxon>Bacillota</taxon>
        <taxon>Bacilli</taxon>
        <taxon>Bacillales</taxon>
        <taxon>Paenibacillaceae</taxon>
        <taxon>Paenibacillus</taxon>
    </lineage>
</organism>
<dbReference type="EMBL" id="JAGGKV010000001">
    <property type="protein sequence ID" value="MBP1960860.1"/>
    <property type="molecule type" value="Genomic_DNA"/>
</dbReference>
<protein>
    <submittedName>
        <fullName evidence="2">Uncharacterized protein</fullName>
    </submittedName>
</protein>
<evidence type="ECO:0000256" key="1">
    <source>
        <dbReference type="SAM" id="MobiDB-lite"/>
    </source>
</evidence>
<evidence type="ECO:0000313" key="2">
    <source>
        <dbReference type="EMBL" id="MBP1960860.1"/>
    </source>
</evidence>
<gene>
    <name evidence="2" type="ORF">J2Z65_000054</name>
</gene>
<comment type="caution">
    <text evidence="2">The sequence shown here is derived from an EMBL/GenBank/DDBJ whole genome shotgun (WGS) entry which is preliminary data.</text>
</comment>
<reference evidence="2 3" key="1">
    <citation type="submission" date="2021-03" db="EMBL/GenBank/DDBJ databases">
        <title>Genomic Encyclopedia of Type Strains, Phase IV (KMG-IV): sequencing the most valuable type-strain genomes for metagenomic binning, comparative biology and taxonomic classification.</title>
        <authorList>
            <person name="Goeker M."/>
        </authorList>
    </citation>
    <scope>NUCLEOTIDE SEQUENCE [LARGE SCALE GENOMIC DNA]</scope>
    <source>
        <strain evidence="2 3">DSM 24950</strain>
    </source>
</reference>
<dbReference type="Proteomes" id="UP001519344">
    <property type="component" value="Unassembled WGS sequence"/>
</dbReference>
<feature type="region of interest" description="Disordered" evidence="1">
    <location>
        <begin position="1"/>
        <end position="55"/>
    </location>
</feature>
<sequence>MDLSKLGNGMGKGGLDKDGFGDGQGRFPNGMNGGNQTATEQGSESAGQATSAPAN</sequence>
<proteinExistence type="predicted"/>
<dbReference type="RefSeq" id="WP_167056751.1">
    <property type="nucleotide sequence ID" value="NZ_JAAOZR010000013.1"/>
</dbReference>
<feature type="compositionally biased region" description="Polar residues" evidence="1">
    <location>
        <begin position="34"/>
        <end position="55"/>
    </location>
</feature>
<keyword evidence="3" id="KW-1185">Reference proteome</keyword>